<dbReference type="RefSeq" id="WP_021669433.1">
    <property type="nucleotide sequence ID" value="NZ_UGTL01000001.1"/>
</dbReference>
<evidence type="ECO:0000313" key="4">
    <source>
        <dbReference type="Proteomes" id="UP000254072"/>
    </source>
</evidence>
<keyword evidence="3" id="KW-0808">Transferase</keyword>
<name>A0A379DZP1_9BACT</name>
<gene>
    <name evidence="3" type="primary">yehU</name>
    <name evidence="3" type="ORF">NCTC11157_01680</name>
</gene>
<dbReference type="InterPro" id="IPR050640">
    <property type="entry name" value="Bact_2-comp_sensor_kinase"/>
</dbReference>
<evidence type="ECO:0000313" key="3">
    <source>
        <dbReference type="EMBL" id="SUB85938.1"/>
    </source>
</evidence>
<keyword evidence="1" id="KW-0812">Transmembrane</keyword>
<dbReference type="EC" id="2.7.13.3" evidence="3"/>
<accession>A0A379DZP1</accession>
<keyword evidence="1" id="KW-0472">Membrane</keyword>
<dbReference type="Proteomes" id="UP000254072">
    <property type="component" value="Unassembled WGS sequence"/>
</dbReference>
<dbReference type="PANTHER" id="PTHR34220">
    <property type="entry name" value="SENSOR HISTIDINE KINASE YPDA"/>
    <property type="match status" value="1"/>
</dbReference>
<sequence length="371" mass="43754">MIKSIRNYIEQHKENTLYLTIWFVVFTIPIMAMLLRITDTYEPFNWNHVISAWKILALFFIVFLIHNIFLLPKIVYQKKRKQYFAFLFVLLILFTIAQYFFHPVLVHNHFFQSIAESEIAANLHNDISILPPHIAAQVLVVHVLIVILMFGMNFGVKMFFYSNEDFEKLRALQQKSLEQQLIYLKYQINPHFFMNTLNNIHALVDIDPEKAKTSIIVLSKMMRYVLYEGNHKLIPLQKESEFIGRFITIMRMRYTEKVKVNFKIPDYFSVGEIPPLLLICFVENAFKHGVTYQQECTIDISLNVKDEKICFTCFNKKPQNAKNEQGGLGLKSAKQRLNLIYPNNHKLTIVEEKDFYQVTLDLPLNDKTNLK</sequence>
<protein>
    <submittedName>
        <fullName evidence="3">Probable sensor-like histidine kinase YehU</fullName>
        <ecNumber evidence="3">2.7.13.3</ecNumber>
    </submittedName>
</protein>
<dbReference type="GeneID" id="91083851"/>
<proteinExistence type="predicted"/>
<dbReference type="EMBL" id="UGTL01000001">
    <property type="protein sequence ID" value="SUB85938.1"/>
    <property type="molecule type" value="Genomic_DNA"/>
</dbReference>
<dbReference type="GO" id="GO:0016020">
    <property type="term" value="C:membrane"/>
    <property type="evidence" value="ECO:0007669"/>
    <property type="project" value="InterPro"/>
</dbReference>
<dbReference type="PANTHER" id="PTHR34220:SF7">
    <property type="entry name" value="SENSOR HISTIDINE KINASE YPDA"/>
    <property type="match status" value="1"/>
</dbReference>
<feature type="domain" description="Signal transduction histidine kinase internal region" evidence="2">
    <location>
        <begin position="180"/>
        <end position="257"/>
    </location>
</feature>
<dbReference type="AlphaFoldDB" id="A0A379DZP1"/>
<evidence type="ECO:0000256" key="1">
    <source>
        <dbReference type="SAM" id="Phobius"/>
    </source>
</evidence>
<organism evidence="3 4">
    <name type="scientific">Prevotella disiens</name>
    <dbReference type="NCBI Taxonomy" id="28130"/>
    <lineage>
        <taxon>Bacteria</taxon>
        <taxon>Pseudomonadati</taxon>
        <taxon>Bacteroidota</taxon>
        <taxon>Bacteroidia</taxon>
        <taxon>Bacteroidales</taxon>
        <taxon>Prevotellaceae</taxon>
        <taxon>Prevotella</taxon>
    </lineage>
</organism>
<dbReference type="Pfam" id="PF06580">
    <property type="entry name" value="His_kinase"/>
    <property type="match status" value="1"/>
</dbReference>
<dbReference type="InterPro" id="IPR010559">
    <property type="entry name" value="Sig_transdc_His_kin_internal"/>
</dbReference>
<keyword evidence="3" id="KW-0418">Kinase</keyword>
<reference evidence="3 4" key="1">
    <citation type="submission" date="2018-06" db="EMBL/GenBank/DDBJ databases">
        <authorList>
            <consortium name="Pathogen Informatics"/>
            <person name="Doyle S."/>
        </authorList>
    </citation>
    <scope>NUCLEOTIDE SEQUENCE [LARGE SCALE GENOMIC DNA]</scope>
    <source>
        <strain evidence="3 4">NCTC11157</strain>
    </source>
</reference>
<feature type="transmembrane region" description="Helical" evidence="1">
    <location>
        <begin position="134"/>
        <end position="160"/>
    </location>
</feature>
<feature type="transmembrane region" description="Helical" evidence="1">
    <location>
        <begin position="83"/>
        <end position="101"/>
    </location>
</feature>
<evidence type="ECO:0000259" key="2">
    <source>
        <dbReference type="Pfam" id="PF06580"/>
    </source>
</evidence>
<feature type="transmembrane region" description="Helical" evidence="1">
    <location>
        <begin position="50"/>
        <end position="71"/>
    </location>
</feature>
<keyword evidence="1" id="KW-1133">Transmembrane helix</keyword>
<feature type="transmembrane region" description="Helical" evidence="1">
    <location>
        <begin position="16"/>
        <end position="38"/>
    </location>
</feature>
<dbReference type="GO" id="GO:0000155">
    <property type="term" value="F:phosphorelay sensor kinase activity"/>
    <property type="evidence" value="ECO:0007669"/>
    <property type="project" value="InterPro"/>
</dbReference>